<dbReference type="Proteomes" id="UP000190042">
    <property type="component" value="Unassembled WGS sequence"/>
</dbReference>
<keyword evidence="2" id="KW-1185">Reference proteome</keyword>
<proteinExistence type="predicted"/>
<name>A0A1T4YH56_9BACL</name>
<reference evidence="2" key="1">
    <citation type="submission" date="2017-02" db="EMBL/GenBank/DDBJ databases">
        <authorList>
            <person name="Varghese N."/>
            <person name="Submissions S."/>
        </authorList>
    </citation>
    <scope>NUCLEOTIDE SEQUENCE [LARGE SCALE GENOMIC DNA]</scope>
    <source>
        <strain evidence="2">DSM 23966</strain>
    </source>
</reference>
<dbReference type="EMBL" id="FUYJ01000004">
    <property type="protein sequence ID" value="SKB00621.1"/>
    <property type="molecule type" value="Genomic_DNA"/>
</dbReference>
<dbReference type="AlphaFoldDB" id="A0A1T4YH56"/>
<organism evidence="1 2">
    <name type="scientific">Sporosarcina newyorkensis</name>
    <dbReference type="NCBI Taxonomy" id="759851"/>
    <lineage>
        <taxon>Bacteria</taxon>
        <taxon>Bacillati</taxon>
        <taxon>Bacillota</taxon>
        <taxon>Bacilli</taxon>
        <taxon>Bacillales</taxon>
        <taxon>Caryophanaceae</taxon>
        <taxon>Sporosarcina</taxon>
    </lineage>
</organism>
<sequence>MGRLREDQRSSCGLGLCKALGVCAVKILQRNTVILQIGPFAVRLALATPYGKCLHLERKS</sequence>
<accession>A0A1T4YH56</accession>
<protein>
    <submittedName>
        <fullName evidence="1">Uncharacterized protein</fullName>
    </submittedName>
</protein>
<evidence type="ECO:0000313" key="2">
    <source>
        <dbReference type="Proteomes" id="UP000190042"/>
    </source>
</evidence>
<evidence type="ECO:0000313" key="1">
    <source>
        <dbReference type="EMBL" id="SKB00621.1"/>
    </source>
</evidence>
<gene>
    <name evidence="1" type="ORF">SAMN04244570_2530</name>
</gene>